<reference evidence="1" key="1">
    <citation type="submission" date="2019-07" db="EMBL/GenBank/DDBJ databases">
        <title>Annotation for the trematode Paragonimus miyazaki's.</title>
        <authorList>
            <person name="Choi Y.-J."/>
        </authorList>
    </citation>
    <scope>NUCLEOTIDE SEQUENCE</scope>
    <source>
        <strain evidence="1">Japan</strain>
    </source>
</reference>
<dbReference type="InterPro" id="IPR036116">
    <property type="entry name" value="FN3_sf"/>
</dbReference>
<comment type="caution">
    <text evidence="1">The sequence shown here is derived from an EMBL/GenBank/DDBJ whole genome shotgun (WGS) entry which is preliminary data.</text>
</comment>
<dbReference type="Proteomes" id="UP000822476">
    <property type="component" value="Unassembled WGS sequence"/>
</dbReference>
<evidence type="ECO:0008006" key="3">
    <source>
        <dbReference type="Google" id="ProtNLM"/>
    </source>
</evidence>
<keyword evidence="2" id="KW-1185">Reference proteome</keyword>
<evidence type="ECO:0000313" key="1">
    <source>
        <dbReference type="EMBL" id="KAF7259110.1"/>
    </source>
</evidence>
<dbReference type="SUPFAM" id="SSF49265">
    <property type="entry name" value="Fibronectin type III"/>
    <property type="match status" value="1"/>
</dbReference>
<dbReference type="OrthoDB" id="6226455at2759"/>
<dbReference type="Gene3D" id="2.60.40.10">
    <property type="entry name" value="Immunoglobulins"/>
    <property type="match status" value="2"/>
</dbReference>
<dbReference type="EMBL" id="JTDE01001364">
    <property type="protein sequence ID" value="KAF7259110.1"/>
    <property type="molecule type" value="Genomic_DNA"/>
</dbReference>
<sequence length="184" mass="20823">MQPLVKALQINWNISLSLKQTVVLYTLQLTHDQWSSTQQELPTVNQTTLTDLQPCKFYCVKLFAVLKSGESHFIGQDCTAPLSDKLGVVRNLKLFSLSTGTDQMISWKRPKGAVKYCSFYYVVEQKTKNGGSNRWIFNSEGPHLIKSLLPNTLYVYTVRVHLGSSAAARTVARTKVTDFGKFWK</sequence>
<protein>
    <recommendedName>
        <fullName evidence="3">Fibronectin type-III domain-containing protein</fullName>
    </recommendedName>
</protein>
<evidence type="ECO:0000313" key="2">
    <source>
        <dbReference type="Proteomes" id="UP000822476"/>
    </source>
</evidence>
<dbReference type="InterPro" id="IPR003961">
    <property type="entry name" value="FN3_dom"/>
</dbReference>
<accession>A0A8S9Z0R5</accession>
<organism evidence="1 2">
    <name type="scientific">Paragonimus skrjabini miyazakii</name>
    <dbReference type="NCBI Taxonomy" id="59628"/>
    <lineage>
        <taxon>Eukaryota</taxon>
        <taxon>Metazoa</taxon>
        <taxon>Spiralia</taxon>
        <taxon>Lophotrochozoa</taxon>
        <taxon>Platyhelminthes</taxon>
        <taxon>Trematoda</taxon>
        <taxon>Digenea</taxon>
        <taxon>Plagiorchiida</taxon>
        <taxon>Troglotremata</taxon>
        <taxon>Troglotrematidae</taxon>
        <taxon>Paragonimus</taxon>
    </lineage>
</organism>
<name>A0A8S9Z0R5_9TREM</name>
<proteinExistence type="predicted"/>
<gene>
    <name evidence="1" type="ORF">EG68_03695</name>
</gene>
<dbReference type="AlphaFoldDB" id="A0A8S9Z0R5"/>
<dbReference type="CDD" id="cd00063">
    <property type="entry name" value="FN3"/>
    <property type="match status" value="1"/>
</dbReference>
<dbReference type="InterPro" id="IPR013783">
    <property type="entry name" value="Ig-like_fold"/>
</dbReference>